<sequence length="132" mass="15418">MFVGGRTLEERNQLLNAVVDAYRDRARSYRTSTESFEVACERHPDVTTLVVFPHFEPAEVLELAGNGARLPAGITRHLIRWRALHLDVPIDLLADPSRSLEEKNRWLESWLEQKWTQRQVRVYEESTVLFDE</sequence>
<reference evidence="1 2" key="1">
    <citation type="journal article" date="2019" name="Nat. Microbiol.">
        <title>Mediterranean grassland soil C-N compound turnover is dependent on rainfall and depth, and is mediated by genomically divergent microorganisms.</title>
        <authorList>
            <person name="Diamond S."/>
            <person name="Andeer P.F."/>
            <person name="Li Z."/>
            <person name="Crits-Christoph A."/>
            <person name="Burstein D."/>
            <person name="Anantharaman K."/>
            <person name="Lane K.R."/>
            <person name="Thomas B.C."/>
            <person name="Pan C."/>
            <person name="Northen T.R."/>
            <person name="Banfield J.F."/>
        </authorList>
    </citation>
    <scope>NUCLEOTIDE SEQUENCE [LARGE SCALE GENOMIC DNA]</scope>
    <source>
        <strain evidence="1">WS_8</strain>
    </source>
</reference>
<name>A0A538TKW0_UNCEI</name>
<dbReference type="EMBL" id="VBOY01000091">
    <property type="protein sequence ID" value="TMQ64263.1"/>
    <property type="molecule type" value="Genomic_DNA"/>
</dbReference>
<proteinExistence type="predicted"/>
<gene>
    <name evidence="1" type="ORF">E6K78_09600</name>
</gene>
<protein>
    <submittedName>
        <fullName evidence="1">Uncharacterized protein</fullName>
    </submittedName>
</protein>
<organism evidence="1 2">
    <name type="scientific">Eiseniibacteriota bacterium</name>
    <dbReference type="NCBI Taxonomy" id="2212470"/>
    <lineage>
        <taxon>Bacteria</taxon>
        <taxon>Candidatus Eiseniibacteriota</taxon>
    </lineage>
</organism>
<evidence type="ECO:0000313" key="2">
    <source>
        <dbReference type="Proteomes" id="UP000316609"/>
    </source>
</evidence>
<dbReference type="Proteomes" id="UP000316609">
    <property type="component" value="Unassembled WGS sequence"/>
</dbReference>
<evidence type="ECO:0000313" key="1">
    <source>
        <dbReference type="EMBL" id="TMQ64263.1"/>
    </source>
</evidence>
<comment type="caution">
    <text evidence="1">The sequence shown here is derived from an EMBL/GenBank/DDBJ whole genome shotgun (WGS) entry which is preliminary data.</text>
</comment>
<accession>A0A538TKW0</accession>
<dbReference type="AlphaFoldDB" id="A0A538TKW0"/>